<protein>
    <submittedName>
        <fullName evidence="2">Uncharacterized protein</fullName>
    </submittedName>
</protein>
<dbReference type="EMBL" id="JAUNZN010000003">
    <property type="protein sequence ID" value="KAK4823457.1"/>
    <property type="molecule type" value="Genomic_DNA"/>
</dbReference>
<accession>A0AAN7S046</accession>
<feature type="signal peptide" evidence="1">
    <location>
        <begin position="1"/>
        <end position="28"/>
    </location>
</feature>
<proteinExistence type="predicted"/>
<sequence length="567" mass="62635">MLGYREKGFLKIILKSIITLLTSLLGLSEETHMKHFTVTVLFKHKLITVYEPAGQQYDPYFCSPRSHYVNAHTNVHGERMKVFQGDGQTQPPKTCKTAQNWTQHSKCGLTSAEQKGRITSLHLLATTLLMRDHLLQPNLLAFFSTKMHCWLMCNLVSTRTPRGAFQPVSPHCVLVPGVIPPQGQHFAFPLVELRDSSVLQAVEVPLDGSTTIWRISHSSQVCIVCEFTADAPCLIVEVINEDVEQHWLQLERKVKIASPITGEPYNAAAEGDSRRSQQRLSARMLCGPLQVLEGCCKVSLKPSLLQAEQPQLSQPVFIGEVLQPSDHLRGPPLDSLQQVDVLLMLGAPELNAVLQAGSRKSRIEGQNHLPQPAGHASFDAAQDTVGFLGCKRTLPGHVELLINQHPEVLLLRATLNPFSAQPVFVLGIAPTHVQDLALGLCEVHTGPPLKPVKVPLDGIPSHQCVNRTTQLGVVGRLAEGALDPTVHVTDKDVKQHWSQYQPLRNATCHWSPLGHRAVDHNSLSATIQPIPYPPSGPSIRSISLQFRDKDVMRDSVKCFAQVQDLLF</sequence>
<keyword evidence="3" id="KW-1185">Reference proteome</keyword>
<name>A0AAN7S046_MYCAM</name>
<gene>
    <name evidence="2" type="ORF">QYF61_002293</name>
</gene>
<organism evidence="2 3">
    <name type="scientific">Mycteria americana</name>
    <name type="common">Wood stork</name>
    <dbReference type="NCBI Taxonomy" id="33587"/>
    <lineage>
        <taxon>Eukaryota</taxon>
        <taxon>Metazoa</taxon>
        <taxon>Chordata</taxon>
        <taxon>Craniata</taxon>
        <taxon>Vertebrata</taxon>
        <taxon>Euteleostomi</taxon>
        <taxon>Archelosauria</taxon>
        <taxon>Archosauria</taxon>
        <taxon>Dinosauria</taxon>
        <taxon>Saurischia</taxon>
        <taxon>Theropoda</taxon>
        <taxon>Coelurosauria</taxon>
        <taxon>Aves</taxon>
        <taxon>Neognathae</taxon>
        <taxon>Neoaves</taxon>
        <taxon>Aequornithes</taxon>
        <taxon>Ciconiiformes</taxon>
        <taxon>Ciconiidae</taxon>
        <taxon>Mycteria</taxon>
    </lineage>
</organism>
<reference evidence="2 3" key="1">
    <citation type="journal article" date="2023" name="J. Hered.">
        <title>Chromosome-level genome of the wood stork (Mycteria americana) provides insight into avian chromosome evolution.</title>
        <authorList>
            <person name="Flamio R. Jr."/>
            <person name="Ramstad K.M."/>
        </authorList>
    </citation>
    <scope>NUCLEOTIDE SEQUENCE [LARGE SCALE GENOMIC DNA]</scope>
    <source>
        <strain evidence="2">JAX WOST 10</strain>
    </source>
</reference>
<evidence type="ECO:0000256" key="1">
    <source>
        <dbReference type="SAM" id="SignalP"/>
    </source>
</evidence>
<comment type="caution">
    <text evidence="2">The sequence shown here is derived from an EMBL/GenBank/DDBJ whole genome shotgun (WGS) entry which is preliminary data.</text>
</comment>
<dbReference type="Proteomes" id="UP001333110">
    <property type="component" value="Unassembled WGS sequence"/>
</dbReference>
<keyword evidence="1" id="KW-0732">Signal</keyword>
<evidence type="ECO:0000313" key="3">
    <source>
        <dbReference type="Proteomes" id="UP001333110"/>
    </source>
</evidence>
<feature type="chain" id="PRO_5042832883" evidence="1">
    <location>
        <begin position="29"/>
        <end position="567"/>
    </location>
</feature>
<evidence type="ECO:0000313" key="2">
    <source>
        <dbReference type="EMBL" id="KAK4823457.1"/>
    </source>
</evidence>
<dbReference type="AlphaFoldDB" id="A0AAN7S046"/>